<dbReference type="EMBL" id="FNAN01000012">
    <property type="protein sequence ID" value="SDF81173.1"/>
    <property type="molecule type" value="Genomic_DNA"/>
</dbReference>
<organism evidence="1 2">
    <name type="scientific">Dyadobacter soli</name>
    <dbReference type="NCBI Taxonomy" id="659014"/>
    <lineage>
        <taxon>Bacteria</taxon>
        <taxon>Pseudomonadati</taxon>
        <taxon>Bacteroidota</taxon>
        <taxon>Cytophagia</taxon>
        <taxon>Cytophagales</taxon>
        <taxon>Spirosomataceae</taxon>
        <taxon>Dyadobacter</taxon>
    </lineage>
</organism>
<protein>
    <submittedName>
        <fullName evidence="1">Uncharacterized protein</fullName>
    </submittedName>
</protein>
<reference evidence="2" key="1">
    <citation type="submission" date="2016-10" db="EMBL/GenBank/DDBJ databases">
        <authorList>
            <person name="Varghese N."/>
            <person name="Submissions S."/>
        </authorList>
    </citation>
    <scope>NUCLEOTIDE SEQUENCE [LARGE SCALE GENOMIC DNA]</scope>
    <source>
        <strain evidence="2">DSM 25329</strain>
    </source>
</reference>
<sequence length="42" mass="4989">MPLSFYHLGEFYLNSDEFQAPFENTENSTFKCLNPWEDVNTL</sequence>
<evidence type="ECO:0000313" key="1">
    <source>
        <dbReference type="EMBL" id="SDF81173.1"/>
    </source>
</evidence>
<keyword evidence="2" id="KW-1185">Reference proteome</keyword>
<dbReference type="AlphaFoldDB" id="A0A1G7P4I6"/>
<dbReference type="Proteomes" id="UP000198748">
    <property type="component" value="Unassembled WGS sequence"/>
</dbReference>
<evidence type="ECO:0000313" key="2">
    <source>
        <dbReference type="Proteomes" id="UP000198748"/>
    </source>
</evidence>
<accession>A0A1G7P4I6</accession>
<name>A0A1G7P4I6_9BACT</name>
<gene>
    <name evidence="1" type="ORF">SAMN04487996_112255</name>
</gene>
<proteinExistence type="predicted"/>